<name>A0A4C1WAA3_EUMVA</name>
<evidence type="ECO:0000313" key="1">
    <source>
        <dbReference type="EMBL" id="GBP47064.1"/>
    </source>
</evidence>
<organism evidence="1 2">
    <name type="scientific">Eumeta variegata</name>
    <name type="common">Bagworm moth</name>
    <name type="synonym">Eumeta japonica</name>
    <dbReference type="NCBI Taxonomy" id="151549"/>
    <lineage>
        <taxon>Eukaryota</taxon>
        <taxon>Metazoa</taxon>
        <taxon>Ecdysozoa</taxon>
        <taxon>Arthropoda</taxon>
        <taxon>Hexapoda</taxon>
        <taxon>Insecta</taxon>
        <taxon>Pterygota</taxon>
        <taxon>Neoptera</taxon>
        <taxon>Endopterygota</taxon>
        <taxon>Lepidoptera</taxon>
        <taxon>Glossata</taxon>
        <taxon>Ditrysia</taxon>
        <taxon>Tineoidea</taxon>
        <taxon>Psychidae</taxon>
        <taxon>Oiketicinae</taxon>
        <taxon>Eumeta</taxon>
    </lineage>
</organism>
<keyword evidence="2" id="KW-1185">Reference proteome</keyword>
<dbReference type="AlphaFoldDB" id="A0A4C1WAA3"/>
<evidence type="ECO:0000313" key="2">
    <source>
        <dbReference type="Proteomes" id="UP000299102"/>
    </source>
</evidence>
<comment type="caution">
    <text evidence="1">The sequence shown here is derived from an EMBL/GenBank/DDBJ whole genome shotgun (WGS) entry which is preliminary data.</text>
</comment>
<accession>A0A4C1WAA3</accession>
<dbReference type="Proteomes" id="UP000299102">
    <property type="component" value="Unassembled WGS sequence"/>
</dbReference>
<protein>
    <submittedName>
        <fullName evidence="1">Uncharacterized protein</fullName>
    </submittedName>
</protein>
<dbReference type="OrthoDB" id="10035668at2759"/>
<sequence>MKPLKDRWEEAIIKRQRLLIGAKLLKAEFSKILPGYMFSSYDCVPFAGLLARQGYGRTRLPSEDPHCRPSRVMTDPSPLNAVMALQRINFNSPFQRSSGPSVDQSRTDPHKLVFTSPCVSKVPPMRR</sequence>
<gene>
    <name evidence="1" type="ORF">EVAR_29667_1</name>
</gene>
<reference evidence="1 2" key="1">
    <citation type="journal article" date="2019" name="Commun. Biol.">
        <title>The bagworm genome reveals a unique fibroin gene that provides high tensile strength.</title>
        <authorList>
            <person name="Kono N."/>
            <person name="Nakamura H."/>
            <person name="Ohtoshi R."/>
            <person name="Tomita M."/>
            <person name="Numata K."/>
            <person name="Arakawa K."/>
        </authorList>
    </citation>
    <scope>NUCLEOTIDE SEQUENCE [LARGE SCALE GENOMIC DNA]</scope>
</reference>
<proteinExistence type="predicted"/>
<dbReference type="EMBL" id="BGZK01000494">
    <property type="protein sequence ID" value="GBP47064.1"/>
    <property type="molecule type" value="Genomic_DNA"/>
</dbReference>